<gene>
    <name evidence="1" type="ORF">A45J_0322</name>
</gene>
<dbReference type="EMBL" id="BLAB01000001">
    <property type="protein sequence ID" value="GER92604.1"/>
    <property type="molecule type" value="Genomic_DNA"/>
</dbReference>
<protein>
    <submittedName>
        <fullName evidence="1">DUF4160 domain-containing protein</fullName>
    </submittedName>
</protein>
<comment type="caution">
    <text evidence="1">The sequence shown here is derived from an EMBL/GenBank/DDBJ whole genome shotgun (WGS) entry which is preliminary data.</text>
</comment>
<evidence type="ECO:0000313" key="1">
    <source>
        <dbReference type="EMBL" id="GER92604.1"/>
    </source>
</evidence>
<dbReference type="InterPro" id="IPR025427">
    <property type="entry name" value="DUF4160"/>
</dbReference>
<accession>A0A5J4KTL4</accession>
<sequence>MYLYFHAYYQDYKAIINIHTCEIIEGVLPPKQMKLVLAWAEIHKDELLADWQLASRGELPFQIEPLK</sequence>
<name>A0A5J4KTL4_9ZZZZ</name>
<dbReference type="AlphaFoldDB" id="A0A5J4KTL4"/>
<dbReference type="Pfam" id="PF13711">
    <property type="entry name" value="DUF4160"/>
    <property type="match status" value="1"/>
</dbReference>
<proteinExistence type="predicted"/>
<organism evidence="1">
    <name type="scientific">hot springs metagenome</name>
    <dbReference type="NCBI Taxonomy" id="433727"/>
    <lineage>
        <taxon>unclassified sequences</taxon>
        <taxon>metagenomes</taxon>
        <taxon>ecological metagenomes</taxon>
    </lineage>
</organism>
<reference evidence="1" key="1">
    <citation type="submission" date="2019-10" db="EMBL/GenBank/DDBJ databases">
        <title>Metagenomic sequencing of thiosulfate-disproportionating enrichment culture.</title>
        <authorList>
            <person name="Umezawa K."/>
            <person name="Kojima H."/>
            <person name="Fukui M."/>
        </authorList>
    </citation>
    <scope>NUCLEOTIDE SEQUENCE</scope>
    <source>
        <strain evidence="1">45J</strain>
    </source>
</reference>